<evidence type="ECO:0000256" key="3">
    <source>
        <dbReference type="ARBA" id="ARBA00022475"/>
    </source>
</evidence>
<dbReference type="InterPro" id="IPR033479">
    <property type="entry name" value="dCache_1"/>
</dbReference>
<evidence type="ECO:0000313" key="12">
    <source>
        <dbReference type="EMBL" id="AAZ48237.1"/>
    </source>
</evidence>
<dbReference type="HOGENOM" id="CLU_000445_134_2_4"/>
<name>Q47A94_DECAR</name>
<dbReference type="KEGG" id="dar:Daro_3508"/>
<protein>
    <recommendedName>
        <fullName evidence="2">diguanylate cyclase</fullName>
        <ecNumber evidence="2">2.7.7.65</ecNumber>
    </recommendedName>
</protein>
<feature type="domain" description="PAS" evidence="9">
    <location>
        <begin position="319"/>
        <end position="390"/>
    </location>
</feature>
<keyword evidence="6 8" id="KW-0472">Membrane</keyword>
<dbReference type="Pfam" id="PF00990">
    <property type="entry name" value="GGDEF"/>
    <property type="match status" value="1"/>
</dbReference>
<evidence type="ECO:0000256" key="7">
    <source>
        <dbReference type="ARBA" id="ARBA00034247"/>
    </source>
</evidence>
<dbReference type="GO" id="GO:0052621">
    <property type="term" value="F:diguanylate cyclase activity"/>
    <property type="evidence" value="ECO:0007669"/>
    <property type="project" value="UniProtKB-EC"/>
</dbReference>
<dbReference type="SUPFAM" id="SSF55785">
    <property type="entry name" value="PYP-like sensor domain (PAS domain)"/>
    <property type="match status" value="1"/>
</dbReference>
<dbReference type="InterPro" id="IPR000160">
    <property type="entry name" value="GGDEF_dom"/>
</dbReference>
<dbReference type="GO" id="GO:0005886">
    <property type="term" value="C:plasma membrane"/>
    <property type="evidence" value="ECO:0007669"/>
    <property type="project" value="UniProtKB-SubCell"/>
</dbReference>
<dbReference type="SMART" id="SM00267">
    <property type="entry name" value="GGDEF"/>
    <property type="match status" value="1"/>
</dbReference>
<evidence type="ECO:0000259" key="11">
    <source>
        <dbReference type="PROSITE" id="PS50887"/>
    </source>
</evidence>
<accession>Q47A94</accession>
<dbReference type="PANTHER" id="PTHR45138:SF9">
    <property type="entry name" value="DIGUANYLATE CYCLASE DGCM-RELATED"/>
    <property type="match status" value="1"/>
</dbReference>
<gene>
    <name evidence="12" type="ordered locus">Daro_3508</name>
</gene>
<dbReference type="STRING" id="159087.Daro_3508"/>
<dbReference type="PROSITE" id="PS50113">
    <property type="entry name" value="PAC"/>
    <property type="match status" value="1"/>
</dbReference>
<dbReference type="CDD" id="cd00130">
    <property type="entry name" value="PAS"/>
    <property type="match status" value="1"/>
</dbReference>
<keyword evidence="4 8" id="KW-0812">Transmembrane</keyword>
<dbReference type="CDD" id="cd01949">
    <property type="entry name" value="GGDEF"/>
    <property type="match status" value="1"/>
</dbReference>
<dbReference type="InterPro" id="IPR050469">
    <property type="entry name" value="Diguanylate_Cyclase"/>
</dbReference>
<dbReference type="CDD" id="cd12915">
    <property type="entry name" value="PDC2_DGC_like"/>
    <property type="match status" value="1"/>
</dbReference>
<dbReference type="NCBIfam" id="TIGR00254">
    <property type="entry name" value="GGDEF"/>
    <property type="match status" value="1"/>
</dbReference>
<dbReference type="eggNOG" id="COG3706">
    <property type="taxonomic scope" value="Bacteria"/>
</dbReference>
<organism evidence="12">
    <name type="scientific">Dechloromonas aromatica (strain RCB)</name>
    <dbReference type="NCBI Taxonomy" id="159087"/>
    <lineage>
        <taxon>Bacteria</taxon>
        <taxon>Pseudomonadati</taxon>
        <taxon>Pseudomonadota</taxon>
        <taxon>Betaproteobacteria</taxon>
        <taxon>Rhodocyclales</taxon>
        <taxon>Azonexaceae</taxon>
        <taxon>Dechloromonas</taxon>
    </lineage>
</organism>
<evidence type="ECO:0000256" key="4">
    <source>
        <dbReference type="ARBA" id="ARBA00022692"/>
    </source>
</evidence>
<proteinExistence type="predicted"/>
<comment type="catalytic activity">
    <reaction evidence="7">
        <text>2 GTP = 3',3'-c-di-GMP + 2 diphosphate</text>
        <dbReference type="Rhea" id="RHEA:24898"/>
        <dbReference type="ChEBI" id="CHEBI:33019"/>
        <dbReference type="ChEBI" id="CHEBI:37565"/>
        <dbReference type="ChEBI" id="CHEBI:58805"/>
        <dbReference type="EC" id="2.7.7.65"/>
    </reaction>
</comment>
<keyword evidence="3" id="KW-1003">Cell membrane</keyword>
<feature type="transmembrane region" description="Helical" evidence="8">
    <location>
        <begin position="281"/>
        <end position="300"/>
    </location>
</feature>
<evidence type="ECO:0000256" key="5">
    <source>
        <dbReference type="ARBA" id="ARBA00022989"/>
    </source>
</evidence>
<evidence type="ECO:0000256" key="1">
    <source>
        <dbReference type="ARBA" id="ARBA00004651"/>
    </source>
</evidence>
<sequence>MRLLLFFALTWLGVASLLVFLLYEGRHEAERKAESDALGASALLVGRLEVIIRRIQGDLEHLAASLPHDALKPGAGARFRQGIVSELAYYSGRFPEILGYRVIDASGNLLYAQDASLSPVSLSDRSYFKVFAESSDRSLFFSEVQVDPLSGRSSLMLALPIRDDAGGLLGVVAAPLDIGNLSQMLETLDIGQNGAVAVRRIDTGGLVLRRPFVPELLNQPALNNPLQMRLAAGERFGVNRLRLAIDGVERIYGFRRVGDYPLYVTTGLATADFLAGWHQTFAMAGVAALLLFLSLSLLLIRLLRAEREAELTASRLMESEARYRMLAENSHDVIWTLDIPSRTYTYVSPAIKEMSGYLPEETVGQPLDVRLTPDSAARAARDIDQRLRRIAAGDKAASVVVSELEQVRKDGEVITTEVVSSYLLDADGVAQTILGITRNVSERKAVESALRETNRQLHARIEEIGRLQVALQELAVRDSLTGLYNRRYLDETLEREVSRARREGIPLSLVMLDIDHFKQVNDTYGHQVGDEVLRILASTLSADIRAEDVACRYGGEEFLILLPNMPLETTMLRAQGWRSAVEALSVKHGNFQITFTISLGVAAYPEHGKTPDDLTRCADQALYRAKNEGRNQVSVFFD</sequence>
<dbReference type="InterPro" id="IPR029787">
    <property type="entry name" value="Nucleotide_cyclase"/>
</dbReference>
<dbReference type="SUPFAM" id="SSF55073">
    <property type="entry name" value="Nucleotide cyclase"/>
    <property type="match status" value="1"/>
</dbReference>
<dbReference type="CDD" id="cd12914">
    <property type="entry name" value="PDC1_DGC_like"/>
    <property type="match status" value="1"/>
</dbReference>
<dbReference type="AlphaFoldDB" id="Q47A94"/>
<evidence type="ECO:0000256" key="8">
    <source>
        <dbReference type="SAM" id="Phobius"/>
    </source>
</evidence>
<dbReference type="InterPro" id="IPR000014">
    <property type="entry name" value="PAS"/>
</dbReference>
<dbReference type="SMART" id="SM00091">
    <property type="entry name" value="PAS"/>
    <property type="match status" value="1"/>
</dbReference>
<evidence type="ECO:0000256" key="6">
    <source>
        <dbReference type="ARBA" id="ARBA00023136"/>
    </source>
</evidence>
<evidence type="ECO:0000259" key="10">
    <source>
        <dbReference type="PROSITE" id="PS50113"/>
    </source>
</evidence>
<dbReference type="Pfam" id="PF02743">
    <property type="entry name" value="dCache_1"/>
    <property type="match status" value="1"/>
</dbReference>
<dbReference type="InterPro" id="IPR013656">
    <property type="entry name" value="PAS_4"/>
</dbReference>
<dbReference type="NCBIfam" id="TIGR00229">
    <property type="entry name" value="sensory_box"/>
    <property type="match status" value="1"/>
</dbReference>
<feature type="domain" description="GGDEF" evidence="11">
    <location>
        <begin position="505"/>
        <end position="638"/>
    </location>
</feature>
<evidence type="ECO:0000256" key="2">
    <source>
        <dbReference type="ARBA" id="ARBA00012528"/>
    </source>
</evidence>
<feature type="domain" description="PAC" evidence="10">
    <location>
        <begin position="400"/>
        <end position="452"/>
    </location>
</feature>
<reference evidence="12" key="1">
    <citation type="submission" date="2005-08" db="EMBL/GenBank/DDBJ databases">
        <title>Complete sequence of Dechloromonas aromatica RCB.</title>
        <authorList>
            <person name="Salinero K.K."/>
            <person name="Copeland A."/>
            <person name="Lucas S."/>
            <person name="Lapidus A."/>
            <person name="Barry K."/>
            <person name="Detter J.C."/>
            <person name="Glavina T."/>
            <person name="Hammon N."/>
            <person name="Israni S."/>
            <person name="Pitluck S."/>
            <person name="Di Bartolo G."/>
            <person name="Trong S."/>
            <person name="Schmutz J."/>
            <person name="Larimer F."/>
            <person name="Land M."/>
            <person name="Ivanova N."/>
            <person name="Richardson P."/>
        </authorList>
    </citation>
    <scope>NUCLEOTIDE SEQUENCE</scope>
    <source>
        <strain evidence="12">RCB</strain>
    </source>
</reference>
<dbReference type="GO" id="GO:0043709">
    <property type="term" value="P:cell adhesion involved in single-species biofilm formation"/>
    <property type="evidence" value="ECO:0007669"/>
    <property type="project" value="TreeGrafter"/>
</dbReference>
<dbReference type="PANTHER" id="PTHR45138">
    <property type="entry name" value="REGULATORY COMPONENTS OF SENSORY TRANSDUCTION SYSTEM"/>
    <property type="match status" value="1"/>
</dbReference>
<evidence type="ECO:0000259" key="9">
    <source>
        <dbReference type="PROSITE" id="PS50112"/>
    </source>
</evidence>
<keyword evidence="5 8" id="KW-1133">Transmembrane helix</keyword>
<dbReference type="InterPro" id="IPR000700">
    <property type="entry name" value="PAS-assoc_C"/>
</dbReference>
<dbReference type="EMBL" id="CP000089">
    <property type="protein sequence ID" value="AAZ48237.1"/>
    <property type="molecule type" value="Genomic_DNA"/>
</dbReference>
<dbReference type="InterPro" id="IPR035965">
    <property type="entry name" value="PAS-like_dom_sf"/>
</dbReference>
<dbReference type="PROSITE" id="PS50112">
    <property type="entry name" value="PAS"/>
    <property type="match status" value="1"/>
</dbReference>
<dbReference type="PROSITE" id="PS50887">
    <property type="entry name" value="GGDEF"/>
    <property type="match status" value="1"/>
</dbReference>
<dbReference type="GO" id="GO:1902201">
    <property type="term" value="P:negative regulation of bacterial-type flagellum-dependent cell motility"/>
    <property type="evidence" value="ECO:0007669"/>
    <property type="project" value="TreeGrafter"/>
</dbReference>
<dbReference type="InterPro" id="IPR043128">
    <property type="entry name" value="Rev_trsase/Diguanyl_cyclase"/>
</dbReference>
<comment type="subcellular location">
    <subcellularLocation>
        <location evidence="1">Cell membrane</location>
        <topology evidence="1">Multi-pass membrane protein</topology>
    </subcellularLocation>
</comment>
<dbReference type="EC" id="2.7.7.65" evidence="2"/>
<dbReference type="Gene3D" id="3.30.450.20">
    <property type="entry name" value="PAS domain"/>
    <property type="match status" value="3"/>
</dbReference>
<dbReference type="FunFam" id="3.30.70.270:FF:000001">
    <property type="entry name" value="Diguanylate cyclase domain protein"/>
    <property type="match status" value="1"/>
</dbReference>
<dbReference type="Gene3D" id="3.30.70.270">
    <property type="match status" value="1"/>
</dbReference>
<dbReference type="Pfam" id="PF08448">
    <property type="entry name" value="PAS_4"/>
    <property type="match status" value="1"/>
</dbReference>